<evidence type="ECO:0000313" key="2">
    <source>
        <dbReference type="Proteomes" id="UP000805649"/>
    </source>
</evidence>
<reference evidence="1 2" key="1">
    <citation type="journal article" date="2020" name="Phytopathology">
        <title>Genome Sequence Resources of Colletotrichum truncatum, C. plurivorum, C. musicola, and C. sojae: Four Species Pathogenic to Soybean (Glycine max).</title>
        <authorList>
            <person name="Rogerio F."/>
            <person name="Boufleur T.R."/>
            <person name="Ciampi-Guillardi M."/>
            <person name="Sukno S.A."/>
            <person name="Thon M.R."/>
            <person name="Massola Junior N.S."/>
            <person name="Baroncelli R."/>
        </authorList>
    </citation>
    <scope>NUCLEOTIDE SEQUENCE [LARGE SCALE GENOMIC DNA]</scope>
    <source>
        <strain evidence="1 2">CMES1059</strain>
    </source>
</reference>
<accession>A0ACC3ZG33</accession>
<name>A0ACC3ZG33_COLTU</name>
<evidence type="ECO:0000313" key="1">
    <source>
        <dbReference type="EMBL" id="KAL0943076.1"/>
    </source>
</evidence>
<keyword evidence="2" id="KW-1185">Reference proteome</keyword>
<comment type="caution">
    <text evidence="1">The sequence shown here is derived from an EMBL/GenBank/DDBJ whole genome shotgun (WGS) entry which is preliminary data.</text>
</comment>
<proteinExistence type="predicted"/>
<organism evidence="1 2">
    <name type="scientific">Colletotrichum truncatum</name>
    <name type="common">Anthracnose fungus</name>
    <name type="synonym">Colletotrichum capsici</name>
    <dbReference type="NCBI Taxonomy" id="5467"/>
    <lineage>
        <taxon>Eukaryota</taxon>
        <taxon>Fungi</taxon>
        <taxon>Dikarya</taxon>
        <taxon>Ascomycota</taxon>
        <taxon>Pezizomycotina</taxon>
        <taxon>Sordariomycetes</taxon>
        <taxon>Hypocreomycetidae</taxon>
        <taxon>Glomerellales</taxon>
        <taxon>Glomerellaceae</taxon>
        <taxon>Colletotrichum</taxon>
        <taxon>Colletotrichum truncatum species complex</taxon>
    </lineage>
</organism>
<dbReference type="EMBL" id="VUJX02000001">
    <property type="protein sequence ID" value="KAL0943076.1"/>
    <property type="molecule type" value="Genomic_DNA"/>
</dbReference>
<protein>
    <submittedName>
        <fullName evidence="1">Uncharacterized protein</fullName>
    </submittedName>
</protein>
<gene>
    <name evidence="1" type="ORF">CTRU02_200962</name>
</gene>
<sequence>MNFKLKCFAVAGGASGIGAATVKLLWSRGASVAVADIDAEGLRNLREKLEQSANHPLQKILTDAVDVVNSAEVDGWIARVVNEFGQLHGAANVAGKGDGYGLLAEKTDSQFDATMNLNLRGVFNCMRAELNNMDAGASIVNVSSGAGIRGIPGSSLYTAAKHGVNGMTRAAAKEYAPKGIRINSVCPGVTRTPLLDLSGKKEAMQDFVKGTPLNRLAEPEEVANVIVFLLSDEASFQTGALVSVDGGFTS</sequence>
<dbReference type="Proteomes" id="UP000805649">
    <property type="component" value="Unassembled WGS sequence"/>
</dbReference>